<dbReference type="PROSITE" id="PS51257">
    <property type="entry name" value="PROKAR_LIPOPROTEIN"/>
    <property type="match status" value="1"/>
</dbReference>
<dbReference type="Proteomes" id="UP001230496">
    <property type="component" value="Chromosome"/>
</dbReference>
<sequence>MKKYYIIFILATVLFSSCMKSVSINTLRPADINIPNEIQSIVLVDRTAYEKEAIGVIEGILTGEGINEDQDGVMTMFSSLQNSLRVSPRFDAVLASEKLKGQTILGSFPEPLDWRQVDQLTRKYNTDGLLAIEIFDSNFIVTNGKRKNTRTVEDEEGNKREEEYTEFFAEGVGNTRIGIRLYDAKNRTVIDQDIYTENKTWEASATSLKEALAQLVSKSQATKYLAQAVGNNYAIKIAPMPVRISRSYYTKPKKNAYLSKGARQASVNQWESAISTWKTGLRSTSDTKESGRMAYNIAVGYEIIGDLFLAHEWAGRSFVDYGNKKGRSYASQLNNRMITEEILDEQLRLPEPKTQNNKQNDIQIKEKQEKPTKEKPTIQLKVKDN</sequence>
<name>A0AA51REC0_9BACT</name>
<dbReference type="KEGG" id="msaa:QYS49_32660"/>
<dbReference type="EMBL" id="CP129971">
    <property type="protein sequence ID" value="WMN12164.1"/>
    <property type="molecule type" value="Genomic_DNA"/>
</dbReference>
<evidence type="ECO:0000313" key="3">
    <source>
        <dbReference type="Proteomes" id="UP001230496"/>
    </source>
</evidence>
<organism evidence="2 3">
    <name type="scientific">Marivirga salinarum</name>
    <dbReference type="NCBI Taxonomy" id="3059078"/>
    <lineage>
        <taxon>Bacteria</taxon>
        <taxon>Pseudomonadati</taxon>
        <taxon>Bacteroidota</taxon>
        <taxon>Cytophagia</taxon>
        <taxon>Cytophagales</taxon>
        <taxon>Marivirgaceae</taxon>
        <taxon>Marivirga</taxon>
    </lineage>
</organism>
<evidence type="ECO:0000313" key="2">
    <source>
        <dbReference type="EMBL" id="WMN12164.1"/>
    </source>
</evidence>
<gene>
    <name evidence="2" type="ORF">QYS49_32660</name>
</gene>
<evidence type="ECO:0000256" key="1">
    <source>
        <dbReference type="SAM" id="MobiDB-lite"/>
    </source>
</evidence>
<feature type="compositionally biased region" description="Basic and acidic residues" evidence="1">
    <location>
        <begin position="363"/>
        <end position="385"/>
    </location>
</feature>
<keyword evidence="3" id="KW-1185">Reference proteome</keyword>
<proteinExistence type="predicted"/>
<reference evidence="2 3" key="1">
    <citation type="submission" date="2023-08" db="EMBL/GenBank/DDBJ databases">
        <title>Comparative genomics and taxonomic characterization of three novel marine species of genus Marivirga.</title>
        <authorList>
            <person name="Muhammad N."/>
            <person name="Kim S.-G."/>
        </authorList>
    </citation>
    <scope>NUCLEOTIDE SEQUENCE [LARGE SCALE GENOMIC DNA]</scope>
    <source>
        <strain evidence="2 3">BDSF4-3</strain>
    </source>
</reference>
<dbReference type="InterPro" id="IPR045921">
    <property type="entry name" value="DUF6340"/>
</dbReference>
<dbReference type="AlphaFoldDB" id="A0AA51REC0"/>
<dbReference type="Pfam" id="PF19867">
    <property type="entry name" value="DUF6340"/>
    <property type="match status" value="1"/>
</dbReference>
<dbReference type="RefSeq" id="WP_308350052.1">
    <property type="nucleotide sequence ID" value="NZ_CP129971.1"/>
</dbReference>
<accession>A0AA51REC0</accession>
<protein>
    <submittedName>
        <fullName evidence="2">DUF6340 family protein</fullName>
    </submittedName>
</protein>
<feature type="region of interest" description="Disordered" evidence="1">
    <location>
        <begin position="349"/>
        <end position="385"/>
    </location>
</feature>